<dbReference type="Pfam" id="PF00700">
    <property type="entry name" value="Flagellin_C"/>
    <property type="match status" value="1"/>
</dbReference>
<dbReference type="Gene3D" id="1.20.1330.10">
    <property type="entry name" value="f41 fragment of flagellin, N-terminal domain"/>
    <property type="match status" value="1"/>
</dbReference>
<dbReference type="SUPFAM" id="SSF64518">
    <property type="entry name" value="Phase 1 flagellin"/>
    <property type="match status" value="1"/>
</dbReference>
<dbReference type="Pfam" id="PF00669">
    <property type="entry name" value="Flagellin_N"/>
    <property type="match status" value="1"/>
</dbReference>
<dbReference type="AlphaFoldDB" id="A0A917ZLU1"/>
<keyword evidence="4" id="KW-0964">Secreted</keyword>
<evidence type="ECO:0000313" key="9">
    <source>
        <dbReference type="Proteomes" id="UP000599578"/>
    </source>
</evidence>
<name>A0A917ZLU1_9GAMM</name>
<evidence type="ECO:0000256" key="1">
    <source>
        <dbReference type="ARBA" id="ARBA00004365"/>
    </source>
</evidence>
<dbReference type="NCBIfam" id="TIGR02550">
    <property type="entry name" value="flagell_flgL"/>
    <property type="match status" value="1"/>
</dbReference>
<keyword evidence="8" id="KW-0966">Cell projection</keyword>
<reference evidence="8 9" key="1">
    <citation type="journal article" date="2014" name="Int. J. Syst. Evol. Microbiol.">
        <title>Complete genome sequence of Corynebacterium casei LMG S-19264T (=DSM 44701T), isolated from a smear-ripened cheese.</title>
        <authorList>
            <consortium name="US DOE Joint Genome Institute (JGI-PGF)"/>
            <person name="Walter F."/>
            <person name="Albersmeier A."/>
            <person name="Kalinowski J."/>
            <person name="Ruckert C."/>
        </authorList>
    </citation>
    <scope>NUCLEOTIDE SEQUENCE [LARGE SCALE GENOMIC DNA]</scope>
    <source>
        <strain evidence="8 9">CGMCC 1.7286</strain>
    </source>
</reference>
<comment type="similarity">
    <text evidence="3">Belongs to the bacterial flagellin family.</text>
</comment>
<dbReference type="EMBL" id="BMLT01000008">
    <property type="protein sequence ID" value="GGO84923.1"/>
    <property type="molecule type" value="Genomic_DNA"/>
</dbReference>
<keyword evidence="8" id="KW-0969">Cilium</keyword>
<evidence type="ECO:0000259" key="6">
    <source>
        <dbReference type="Pfam" id="PF00669"/>
    </source>
</evidence>
<sequence>MRLSTQQFFLQNLDTVSRGNAELFKVQQQLASGKKVQQPSDDPLAMTQIHKFDRVIARTEQFSRNIDVSERRLNLEESTLAQVSDSLLRGKDIAVQAGNGSLSDNDRSIMAEELDQLLGQLTGLVNTQDAQGEYLFSGYRGGTPSYARNAAGRYEFQGDSGQRFLEIGENTTIAATDSGAAIFGSGEANVLNAVQDLRDHLTGVPASPTLSEAQASIENHFEEVVIQRARIGSRLRVLEDQGNALADLKLYTQQTLSKFEDTDYYEATSQLLLQQNALQAAYSSFGKIQQLSLFNVIG</sequence>
<dbReference type="PANTHER" id="PTHR42792:SF1">
    <property type="entry name" value="FLAGELLAR HOOK-ASSOCIATED PROTEIN 3"/>
    <property type="match status" value="1"/>
</dbReference>
<keyword evidence="5" id="KW-0975">Bacterial flagellum</keyword>
<comment type="subcellular location">
    <subcellularLocation>
        <location evidence="1">Bacterial flagellum</location>
    </subcellularLocation>
    <subcellularLocation>
        <location evidence="2">Secreted</location>
    </subcellularLocation>
</comment>
<evidence type="ECO:0000313" key="8">
    <source>
        <dbReference type="EMBL" id="GGO84923.1"/>
    </source>
</evidence>
<gene>
    <name evidence="8" type="primary">flgL</name>
    <name evidence="8" type="ORF">GCM10011348_32280</name>
</gene>
<dbReference type="GO" id="GO:0071973">
    <property type="term" value="P:bacterial-type flagellum-dependent cell motility"/>
    <property type="evidence" value="ECO:0007669"/>
    <property type="project" value="InterPro"/>
</dbReference>
<accession>A0A917ZLU1</accession>
<dbReference type="InterPro" id="IPR001029">
    <property type="entry name" value="Flagellin_N"/>
</dbReference>
<comment type="caution">
    <text evidence="8">The sequence shown here is derived from an EMBL/GenBank/DDBJ whole genome shotgun (WGS) entry which is preliminary data.</text>
</comment>
<evidence type="ECO:0000259" key="7">
    <source>
        <dbReference type="Pfam" id="PF00700"/>
    </source>
</evidence>
<evidence type="ECO:0000256" key="4">
    <source>
        <dbReference type="ARBA" id="ARBA00022525"/>
    </source>
</evidence>
<keyword evidence="9" id="KW-1185">Reference proteome</keyword>
<evidence type="ECO:0000256" key="5">
    <source>
        <dbReference type="ARBA" id="ARBA00023143"/>
    </source>
</evidence>
<dbReference type="GO" id="GO:0005198">
    <property type="term" value="F:structural molecule activity"/>
    <property type="evidence" value="ECO:0007669"/>
    <property type="project" value="InterPro"/>
</dbReference>
<feature type="domain" description="Flagellin C-terminal" evidence="7">
    <location>
        <begin position="217"/>
        <end position="294"/>
    </location>
</feature>
<evidence type="ECO:0000256" key="3">
    <source>
        <dbReference type="ARBA" id="ARBA00005709"/>
    </source>
</evidence>
<proteinExistence type="inferred from homology"/>
<dbReference type="GO" id="GO:0005576">
    <property type="term" value="C:extracellular region"/>
    <property type="evidence" value="ECO:0007669"/>
    <property type="project" value="UniProtKB-SubCell"/>
</dbReference>
<organism evidence="8 9">
    <name type="scientific">Marinobacterium nitratireducens</name>
    <dbReference type="NCBI Taxonomy" id="518897"/>
    <lineage>
        <taxon>Bacteria</taxon>
        <taxon>Pseudomonadati</taxon>
        <taxon>Pseudomonadota</taxon>
        <taxon>Gammaproteobacteria</taxon>
        <taxon>Oceanospirillales</taxon>
        <taxon>Oceanospirillaceae</taxon>
        <taxon>Marinobacterium</taxon>
    </lineage>
</organism>
<dbReference type="InterPro" id="IPR001492">
    <property type="entry name" value="Flagellin"/>
</dbReference>
<dbReference type="Proteomes" id="UP000599578">
    <property type="component" value="Unassembled WGS sequence"/>
</dbReference>
<keyword evidence="8" id="KW-0282">Flagellum</keyword>
<dbReference type="GO" id="GO:0009424">
    <property type="term" value="C:bacterial-type flagellum hook"/>
    <property type="evidence" value="ECO:0007669"/>
    <property type="project" value="InterPro"/>
</dbReference>
<evidence type="ECO:0000256" key="2">
    <source>
        <dbReference type="ARBA" id="ARBA00004613"/>
    </source>
</evidence>
<dbReference type="InterPro" id="IPR046358">
    <property type="entry name" value="Flagellin_C"/>
</dbReference>
<feature type="domain" description="Flagellin N-terminal" evidence="6">
    <location>
        <begin position="4"/>
        <end position="139"/>
    </location>
</feature>
<protein>
    <submittedName>
        <fullName evidence="8">Flagellar hook-filament junction protein FlgL</fullName>
    </submittedName>
</protein>
<dbReference type="RefSeq" id="WP_188861633.1">
    <property type="nucleotide sequence ID" value="NZ_BMLT01000008.1"/>
</dbReference>
<dbReference type="PANTHER" id="PTHR42792">
    <property type="entry name" value="FLAGELLIN"/>
    <property type="match status" value="1"/>
</dbReference>
<dbReference type="InterPro" id="IPR013384">
    <property type="entry name" value="Flagell_FlgL"/>
</dbReference>